<sequence length="76" mass="9103">DPRRTRRRVEYNVGDMWSYVGNARRLPVQWTSWLSHTRRIPPTLDELQADLERQRRILMKAALIEVCDREEQALIA</sequence>
<dbReference type="InterPro" id="IPR052618">
    <property type="entry name" value="ComplexI_NDUFA12"/>
</dbReference>
<dbReference type="Proteomes" id="UP000030671">
    <property type="component" value="Unassembled WGS sequence"/>
</dbReference>
<evidence type="ECO:0008006" key="3">
    <source>
        <dbReference type="Google" id="ProtNLM"/>
    </source>
</evidence>
<dbReference type="GO" id="GO:0005739">
    <property type="term" value="C:mitochondrion"/>
    <property type="evidence" value="ECO:0007669"/>
    <property type="project" value="TreeGrafter"/>
</dbReference>
<name>W4JXZ5_HETIT</name>
<keyword evidence="2" id="KW-1185">Reference proteome</keyword>
<evidence type="ECO:0000313" key="2">
    <source>
        <dbReference type="Proteomes" id="UP000030671"/>
    </source>
</evidence>
<dbReference type="EMBL" id="KI925462">
    <property type="protein sequence ID" value="ETW77965.1"/>
    <property type="molecule type" value="Genomic_DNA"/>
</dbReference>
<dbReference type="PANTHER" id="PTHR32470">
    <property type="entry name" value="ADH DEHYDROGENASE [UBIQUINONE] 1 ALPHA SUBCOMPLEX ASSEMBLY FACTOR 2"/>
    <property type="match status" value="1"/>
</dbReference>
<dbReference type="eggNOG" id="ENOG502S7UF">
    <property type="taxonomic scope" value="Eukaryota"/>
</dbReference>
<dbReference type="InParanoid" id="W4JXZ5"/>
<accession>W4JXZ5</accession>
<organism evidence="1 2">
    <name type="scientific">Heterobasidion irregulare (strain TC 32-1)</name>
    <dbReference type="NCBI Taxonomy" id="747525"/>
    <lineage>
        <taxon>Eukaryota</taxon>
        <taxon>Fungi</taxon>
        <taxon>Dikarya</taxon>
        <taxon>Basidiomycota</taxon>
        <taxon>Agaricomycotina</taxon>
        <taxon>Agaricomycetes</taxon>
        <taxon>Russulales</taxon>
        <taxon>Bondarzewiaceae</taxon>
        <taxon>Heterobasidion</taxon>
        <taxon>Heterobasidion annosum species complex</taxon>
    </lineage>
</organism>
<dbReference type="GeneID" id="20669265"/>
<dbReference type="AlphaFoldDB" id="W4JXZ5"/>
<gene>
    <name evidence="1" type="ORF">HETIRDRAFT_27404</name>
</gene>
<dbReference type="RefSeq" id="XP_009549629.1">
    <property type="nucleotide sequence ID" value="XM_009551334.1"/>
</dbReference>
<dbReference type="PANTHER" id="PTHR32470:SF2">
    <property type="entry name" value="NADH DEHYDROGENASE [UBIQUINONE] 1 ALPHA SUBCOMPLEX ASSEMBLY FACTOR 2"/>
    <property type="match status" value="1"/>
</dbReference>
<protein>
    <recommendedName>
        <fullName evidence="3">NADH dehydrogenase [ubiquinone] 1 alpha subcomplex subunit</fullName>
    </recommendedName>
</protein>
<evidence type="ECO:0000313" key="1">
    <source>
        <dbReference type="EMBL" id="ETW77965.1"/>
    </source>
</evidence>
<reference evidence="1 2" key="1">
    <citation type="journal article" date="2012" name="New Phytol.">
        <title>Insight into trade-off between wood decay and parasitism from the genome of a fungal forest pathogen.</title>
        <authorList>
            <person name="Olson A."/>
            <person name="Aerts A."/>
            <person name="Asiegbu F."/>
            <person name="Belbahri L."/>
            <person name="Bouzid O."/>
            <person name="Broberg A."/>
            <person name="Canback B."/>
            <person name="Coutinho P.M."/>
            <person name="Cullen D."/>
            <person name="Dalman K."/>
            <person name="Deflorio G."/>
            <person name="van Diepen L.T."/>
            <person name="Dunand C."/>
            <person name="Duplessis S."/>
            <person name="Durling M."/>
            <person name="Gonthier P."/>
            <person name="Grimwood J."/>
            <person name="Fossdal C.G."/>
            <person name="Hansson D."/>
            <person name="Henrissat B."/>
            <person name="Hietala A."/>
            <person name="Himmelstrand K."/>
            <person name="Hoffmeister D."/>
            <person name="Hogberg N."/>
            <person name="James T.Y."/>
            <person name="Karlsson M."/>
            <person name="Kohler A."/>
            <person name="Kues U."/>
            <person name="Lee Y.H."/>
            <person name="Lin Y.C."/>
            <person name="Lind M."/>
            <person name="Lindquist E."/>
            <person name="Lombard V."/>
            <person name="Lucas S."/>
            <person name="Lunden K."/>
            <person name="Morin E."/>
            <person name="Murat C."/>
            <person name="Park J."/>
            <person name="Raffaello T."/>
            <person name="Rouze P."/>
            <person name="Salamov A."/>
            <person name="Schmutz J."/>
            <person name="Solheim H."/>
            <person name="Stahlberg J."/>
            <person name="Velez H."/>
            <person name="de Vries R.P."/>
            <person name="Wiebenga A."/>
            <person name="Woodward S."/>
            <person name="Yakovlev I."/>
            <person name="Garbelotto M."/>
            <person name="Martin F."/>
            <person name="Grigoriev I.V."/>
            <person name="Stenlid J."/>
        </authorList>
    </citation>
    <scope>NUCLEOTIDE SEQUENCE [LARGE SCALE GENOMIC DNA]</scope>
    <source>
        <strain evidence="1 2">TC 32-1</strain>
    </source>
</reference>
<feature type="non-terminal residue" evidence="1">
    <location>
        <position position="76"/>
    </location>
</feature>
<dbReference type="KEGG" id="hir:HETIRDRAFT_27404"/>
<proteinExistence type="predicted"/>
<dbReference type="OrthoDB" id="10255576at2759"/>
<dbReference type="STRING" id="747525.W4JXZ5"/>
<feature type="non-terminal residue" evidence="1">
    <location>
        <position position="1"/>
    </location>
</feature>
<dbReference type="GO" id="GO:0032981">
    <property type="term" value="P:mitochondrial respiratory chain complex I assembly"/>
    <property type="evidence" value="ECO:0007669"/>
    <property type="project" value="TreeGrafter"/>
</dbReference>
<dbReference type="HOGENOM" id="CLU_2661206_0_0_1"/>